<organism evidence="2 3">
    <name type="scientific">Thomasclavelia cocleata</name>
    <dbReference type="NCBI Taxonomy" id="69824"/>
    <lineage>
        <taxon>Bacteria</taxon>
        <taxon>Bacillati</taxon>
        <taxon>Bacillota</taxon>
        <taxon>Erysipelotrichia</taxon>
        <taxon>Erysipelotrichales</taxon>
        <taxon>Coprobacillaceae</taxon>
        <taxon>Thomasclavelia</taxon>
    </lineage>
</organism>
<accession>A0A1I0HXZ5</accession>
<keyword evidence="3" id="KW-1185">Reference proteome</keyword>
<dbReference type="Pfam" id="PF13817">
    <property type="entry name" value="DDE_Tnp_IS66_C"/>
    <property type="match status" value="1"/>
</dbReference>
<dbReference type="EMBL" id="FOIN01000067">
    <property type="protein sequence ID" value="SET89053.1"/>
    <property type="molecule type" value="Genomic_DNA"/>
</dbReference>
<dbReference type="AlphaFoldDB" id="A0A1I0HXZ5"/>
<sequence>MIGRKNWVFTESPKGVKASATTFSLIETAKVNNLELYDYIEYLLEMMPNVDIVYHPGGIDKCNQLQSQNLSS</sequence>
<dbReference type="Proteomes" id="UP000198558">
    <property type="component" value="Unassembled WGS sequence"/>
</dbReference>
<name>A0A1I0HXZ5_9FIRM</name>
<gene>
    <name evidence="2" type="ORF">SAMN04489758_1672</name>
</gene>
<reference evidence="3" key="1">
    <citation type="submission" date="2016-10" db="EMBL/GenBank/DDBJ databases">
        <authorList>
            <person name="Varghese N."/>
            <person name="Submissions S."/>
        </authorList>
    </citation>
    <scope>NUCLEOTIDE SEQUENCE [LARGE SCALE GENOMIC DNA]</scope>
    <source>
        <strain evidence="3">DSM 1551</strain>
    </source>
</reference>
<evidence type="ECO:0000259" key="1">
    <source>
        <dbReference type="Pfam" id="PF13817"/>
    </source>
</evidence>
<protein>
    <submittedName>
        <fullName evidence="2">IS66 C-terminal element</fullName>
    </submittedName>
</protein>
<proteinExistence type="predicted"/>
<evidence type="ECO:0000313" key="2">
    <source>
        <dbReference type="EMBL" id="SET89053.1"/>
    </source>
</evidence>
<evidence type="ECO:0000313" key="3">
    <source>
        <dbReference type="Proteomes" id="UP000198558"/>
    </source>
</evidence>
<dbReference type="InterPro" id="IPR039552">
    <property type="entry name" value="IS66_C"/>
</dbReference>
<dbReference type="RefSeq" id="WP_092357003.1">
    <property type="nucleotide sequence ID" value="NZ_CAJTPY010000062.1"/>
</dbReference>
<feature type="domain" description="Transposase IS66 C-terminal" evidence="1">
    <location>
        <begin position="24"/>
        <end position="49"/>
    </location>
</feature>